<dbReference type="RefSeq" id="WP_098455160.1">
    <property type="nucleotide sequence ID" value="NZ_PDJG01000001.1"/>
</dbReference>
<dbReference type="InterPro" id="IPR008628">
    <property type="entry name" value="GPP34-like"/>
</dbReference>
<sequence length="239" mass="25502">MNLTAPPRSGPSRGSMILVEEVALLLVHEISGRAVVDPSRINLALAGAVLLDLVASGQVEVAGPGEQVKAGRLVVRDPRPTGEPLLDEALRRIGAVTPRTPENMLLELHKGLREEVLARLVARGLLRSEEKRILRIFRIRSWPSTGSAEEKTLRTALYDVLVIGRSATTHEAAIVSMLHAVDRVPTVLGAVGVNARELRRRAKVVGDGGVADQAVRRAIDAVNAAMMVVLTAATVPSPS</sequence>
<evidence type="ECO:0000256" key="4">
    <source>
        <dbReference type="ARBA" id="ARBA00023136"/>
    </source>
</evidence>
<dbReference type="Gene3D" id="1.10.3630.10">
    <property type="entry name" value="yeast vps74-n-term truncation variant domain like"/>
    <property type="match status" value="1"/>
</dbReference>
<dbReference type="AlphaFoldDB" id="A0A2A9E4U5"/>
<comment type="caution">
    <text evidence="5">The sequence shown here is derived from an EMBL/GenBank/DDBJ whole genome shotgun (WGS) entry which is preliminary data.</text>
</comment>
<dbReference type="GO" id="GO:0012505">
    <property type="term" value="C:endomembrane system"/>
    <property type="evidence" value="ECO:0007669"/>
    <property type="project" value="UniProtKB-ARBA"/>
</dbReference>
<dbReference type="GO" id="GO:0070273">
    <property type="term" value="F:phosphatidylinositol-4-phosphate binding"/>
    <property type="evidence" value="ECO:0007669"/>
    <property type="project" value="InterPro"/>
</dbReference>
<evidence type="ECO:0000313" key="5">
    <source>
        <dbReference type="EMBL" id="PFG34067.1"/>
    </source>
</evidence>
<name>A0A2A9E4U5_9MICO</name>
<dbReference type="GO" id="GO:0005737">
    <property type="term" value="C:cytoplasm"/>
    <property type="evidence" value="ECO:0007669"/>
    <property type="project" value="UniProtKB-ARBA"/>
</dbReference>
<evidence type="ECO:0000313" key="6">
    <source>
        <dbReference type="Proteomes" id="UP000225548"/>
    </source>
</evidence>
<keyword evidence="3" id="KW-0446">Lipid-binding</keyword>
<comment type="subcellular location">
    <subcellularLocation>
        <location evidence="1">Golgi apparatus membrane</location>
        <topology evidence="1">Peripheral membrane protein</topology>
        <orientation evidence="1">Cytoplasmic side</orientation>
    </subcellularLocation>
</comment>
<evidence type="ECO:0000256" key="2">
    <source>
        <dbReference type="ARBA" id="ARBA00023034"/>
    </source>
</evidence>
<keyword evidence="6" id="KW-1185">Reference proteome</keyword>
<keyword evidence="2" id="KW-0333">Golgi apparatus</keyword>
<dbReference type="EMBL" id="PDJG01000001">
    <property type="protein sequence ID" value="PFG34067.1"/>
    <property type="molecule type" value="Genomic_DNA"/>
</dbReference>
<evidence type="ECO:0000256" key="3">
    <source>
        <dbReference type="ARBA" id="ARBA00023121"/>
    </source>
</evidence>
<dbReference type="Pfam" id="PF05719">
    <property type="entry name" value="GPP34"/>
    <property type="match status" value="1"/>
</dbReference>
<dbReference type="InterPro" id="IPR038261">
    <property type="entry name" value="GPP34-like_sf"/>
</dbReference>
<reference evidence="5 6" key="1">
    <citation type="submission" date="2017-10" db="EMBL/GenBank/DDBJ databases">
        <title>Sequencing the genomes of 1000 actinobacteria strains.</title>
        <authorList>
            <person name="Klenk H.-P."/>
        </authorList>
    </citation>
    <scope>NUCLEOTIDE SEQUENCE [LARGE SCALE GENOMIC DNA]</scope>
    <source>
        <strain evidence="5 6">DSM 18966</strain>
    </source>
</reference>
<gene>
    <name evidence="5" type="ORF">ATL42_1967</name>
</gene>
<dbReference type="Proteomes" id="UP000225548">
    <property type="component" value="Unassembled WGS sequence"/>
</dbReference>
<dbReference type="OrthoDB" id="4962633at2"/>
<protein>
    <submittedName>
        <fullName evidence="5">Golgi phosphoprotein 3 GPP34</fullName>
    </submittedName>
</protein>
<evidence type="ECO:0000256" key="1">
    <source>
        <dbReference type="ARBA" id="ARBA00004255"/>
    </source>
</evidence>
<organism evidence="5 6">
    <name type="scientific">Sanguibacter antarcticus</name>
    <dbReference type="NCBI Taxonomy" id="372484"/>
    <lineage>
        <taxon>Bacteria</taxon>
        <taxon>Bacillati</taxon>
        <taxon>Actinomycetota</taxon>
        <taxon>Actinomycetes</taxon>
        <taxon>Micrococcales</taxon>
        <taxon>Sanguibacteraceae</taxon>
        <taxon>Sanguibacter</taxon>
    </lineage>
</organism>
<accession>A0A2A9E4U5</accession>
<keyword evidence="4" id="KW-0472">Membrane</keyword>
<proteinExistence type="predicted"/>